<comment type="caution">
    <text evidence="4">The sequence shown here is derived from an EMBL/GenBank/DDBJ whole genome shotgun (WGS) entry which is preliminary data.</text>
</comment>
<protein>
    <submittedName>
        <fullName evidence="4">Transporter substrate-binding domain-containing protein</fullName>
    </submittedName>
</protein>
<comment type="similarity">
    <text evidence="1">Belongs to the bacterial solute-binding protein 3 family.</text>
</comment>
<dbReference type="RefSeq" id="WP_102528171.1">
    <property type="nucleotide sequence ID" value="NZ_JAKIKU010000005.1"/>
</dbReference>
<accession>A0ABT0KPX8</accession>
<sequence length="252" mass="28840">MNKILSAIAALIILINPVQAKPVVNVGGYLFAPYVNISEAGMFQGFTIDLIAAFNELQSEVDFQFVNTSIENRYQAYDIGRFDMMIFESPIWGWQNFDTTFIPLDIVDGEVFITLRDNDKNQEYFSSFKDKSLSLVSGYHYQFADWNTDSQELALNFDIQFVNTNKASIESVLKGRADIAPVTHSYLMHYLQTHPDARSQLLISERLDQAYSHSILLKPNSVVSASHVQKWFNEIRDSGRLKRIAEKYNVEI</sequence>
<dbReference type="Gene3D" id="3.40.190.10">
    <property type="entry name" value="Periplasmic binding protein-like II"/>
    <property type="match status" value="2"/>
</dbReference>
<dbReference type="InterPro" id="IPR001638">
    <property type="entry name" value="Solute-binding_3/MltF_N"/>
</dbReference>
<dbReference type="SMART" id="SM00062">
    <property type="entry name" value="PBPb"/>
    <property type="match status" value="1"/>
</dbReference>
<reference evidence="4 5" key="1">
    <citation type="submission" date="2022-01" db="EMBL/GenBank/DDBJ databases">
        <title>Whole genome-based taxonomy of the Shewanellaceae.</title>
        <authorList>
            <person name="Martin-Rodriguez A.J."/>
        </authorList>
    </citation>
    <scope>NUCLEOTIDE SEQUENCE [LARGE SCALE GENOMIC DNA]</scope>
    <source>
        <strain evidence="4 5">DSM 24955</strain>
    </source>
</reference>
<dbReference type="EMBL" id="JAKIKU010000005">
    <property type="protein sequence ID" value="MCL1045883.1"/>
    <property type="molecule type" value="Genomic_DNA"/>
</dbReference>
<dbReference type="SUPFAM" id="SSF53850">
    <property type="entry name" value="Periplasmic binding protein-like II"/>
    <property type="match status" value="1"/>
</dbReference>
<evidence type="ECO:0000313" key="5">
    <source>
        <dbReference type="Proteomes" id="UP001202134"/>
    </source>
</evidence>
<evidence type="ECO:0000256" key="1">
    <source>
        <dbReference type="ARBA" id="ARBA00010333"/>
    </source>
</evidence>
<dbReference type="Proteomes" id="UP001202134">
    <property type="component" value="Unassembled WGS sequence"/>
</dbReference>
<gene>
    <name evidence="4" type="ORF">L2737_11160</name>
</gene>
<keyword evidence="5" id="KW-1185">Reference proteome</keyword>
<proteinExistence type="inferred from homology"/>
<dbReference type="PANTHER" id="PTHR35936">
    <property type="entry name" value="MEMBRANE-BOUND LYTIC MUREIN TRANSGLYCOSYLASE F"/>
    <property type="match status" value="1"/>
</dbReference>
<name>A0ABT0KPX8_9GAMM</name>
<evidence type="ECO:0000259" key="3">
    <source>
        <dbReference type="SMART" id="SM00062"/>
    </source>
</evidence>
<dbReference type="Pfam" id="PF00497">
    <property type="entry name" value="SBP_bac_3"/>
    <property type="match status" value="1"/>
</dbReference>
<keyword evidence="2" id="KW-0732">Signal</keyword>
<evidence type="ECO:0000256" key="2">
    <source>
        <dbReference type="ARBA" id="ARBA00022729"/>
    </source>
</evidence>
<evidence type="ECO:0000313" key="4">
    <source>
        <dbReference type="EMBL" id="MCL1045883.1"/>
    </source>
</evidence>
<organism evidence="4 5">
    <name type="scientific">Shewanella electrodiphila</name>
    <dbReference type="NCBI Taxonomy" id="934143"/>
    <lineage>
        <taxon>Bacteria</taxon>
        <taxon>Pseudomonadati</taxon>
        <taxon>Pseudomonadota</taxon>
        <taxon>Gammaproteobacteria</taxon>
        <taxon>Alteromonadales</taxon>
        <taxon>Shewanellaceae</taxon>
        <taxon>Shewanella</taxon>
    </lineage>
</organism>
<feature type="domain" description="Solute-binding protein family 3/N-terminal" evidence="3">
    <location>
        <begin position="23"/>
        <end position="252"/>
    </location>
</feature>
<dbReference type="PANTHER" id="PTHR35936:SF25">
    <property type="entry name" value="ABC TRANSPORTER SUBSTRATE-BINDING PROTEIN"/>
    <property type="match status" value="1"/>
</dbReference>